<protein>
    <submittedName>
        <fullName evidence="1">Uncharacterized protein</fullName>
    </submittedName>
</protein>
<dbReference type="RefSeq" id="WP_204415405.1">
    <property type="nucleotide sequence ID" value="NZ_JAFBED010000003.1"/>
</dbReference>
<comment type="caution">
    <text evidence="1">The sequence shown here is derived from an EMBL/GenBank/DDBJ whole genome shotgun (WGS) entry which is preliminary data.</text>
</comment>
<reference evidence="1 2" key="1">
    <citation type="submission" date="2021-01" db="EMBL/GenBank/DDBJ databases">
        <title>Genomic Encyclopedia of Type Strains, Phase IV (KMG-IV): sequencing the most valuable type-strain genomes for metagenomic binning, comparative biology and taxonomic classification.</title>
        <authorList>
            <person name="Goeker M."/>
        </authorList>
    </citation>
    <scope>NUCLEOTIDE SEQUENCE [LARGE SCALE GENOMIC DNA]</scope>
    <source>
        <strain evidence="1 2">DSM 25879</strain>
    </source>
</reference>
<dbReference type="EMBL" id="JAFBED010000003">
    <property type="protein sequence ID" value="MBM7620053.1"/>
    <property type="molecule type" value="Genomic_DNA"/>
</dbReference>
<sequence length="43" mass="5050">MIVPIFMDERQLLVVLKNKNGELLEVDAVHITNLIYLYYTLTI</sequence>
<evidence type="ECO:0000313" key="1">
    <source>
        <dbReference type="EMBL" id="MBM7620053.1"/>
    </source>
</evidence>
<evidence type="ECO:0000313" key="2">
    <source>
        <dbReference type="Proteomes" id="UP000737402"/>
    </source>
</evidence>
<accession>A0ABS2P0D0</accession>
<keyword evidence="2" id="KW-1185">Reference proteome</keyword>
<dbReference type="Proteomes" id="UP000737402">
    <property type="component" value="Unassembled WGS sequence"/>
</dbReference>
<gene>
    <name evidence="1" type="ORF">JOC95_001905</name>
</gene>
<proteinExistence type="predicted"/>
<name>A0ABS2P0D0_9BACI</name>
<organism evidence="1 2">
    <name type="scientific">Sutcliffiella tianshenii</name>
    <dbReference type="NCBI Taxonomy" id="1463404"/>
    <lineage>
        <taxon>Bacteria</taxon>
        <taxon>Bacillati</taxon>
        <taxon>Bacillota</taxon>
        <taxon>Bacilli</taxon>
        <taxon>Bacillales</taxon>
        <taxon>Bacillaceae</taxon>
        <taxon>Sutcliffiella</taxon>
    </lineage>
</organism>